<protein>
    <submittedName>
        <fullName evidence="2">Uncharacterized protein</fullName>
    </submittedName>
</protein>
<dbReference type="Proteomes" id="UP000054988">
    <property type="component" value="Unassembled WGS sequence"/>
</dbReference>
<accession>A0A0W0G6H5</accession>
<feature type="compositionally biased region" description="Polar residues" evidence="1">
    <location>
        <begin position="212"/>
        <end position="241"/>
    </location>
</feature>
<sequence>MRRPTPDCIVLALSSSSSSSTLKTTTIKSLQQFMTTTDSEPSGALDRQAGTFAEAMTNDEDAIQLMGPTTVQVPVLDVENLPVHVEIPKDDNEPFPDTEDINPNEPAFFHEIQRTKRRLRRAIVVARGQCLLQTRQRLRLAPTPSHSNSANAPTIITDPQNELIYPPEPTDMRTPDSSGRISDATERARLFPSTSPCTTPPPMLQPGVERSPSPSTSQHQQRFSQDNQFHAANEPTNSGSQIGMGRRGHRQRTGRTATRKQIEESYAAYNGTDGRGVRATLPDLYRTCTWTYISRLPRQTKVSKNYEA</sequence>
<comment type="caution">
    <text evidence="2">The sequence shown here is derived from an EMBL/GenBank/DDBJ whole genome shotgun (WGS) entry which is preliminary data.</text>
</comment>
<dbReference type="EMBL" id="LATX01000988">
    <property type="protein sequence ID" value="KTB44142.1"/>
    <property type="molecule type" value="Genomic_DNA"/>
</dbReference>
<name>A0A0W0G6H5_MONRR</name>
<feature type="region of interest" description="Disordered" evidence="1">
    <location>
        <begin position="141"/>
        <end position="262"/>
    </location>
</feature>
<feature type="compositionally biased region" description="Polar residues" evidence="1">
    <location>
        <begin position="144"/>
        <end position="160"/>
    </location>
</feature>
<gene>
    <name evidence="2" type="ORF">WG66_3279</name>
</gene>
<dbReference type="AlphaFoldDB" id="A0A0W0G6H5"/>
<evidence type="ECO:0000256" key="1">
    <source>
        <dbReference type="SAM" id="MobiDB-lite"/>
    </source>
</evidence>
<dbReference type="eggNOG" id="ENOG502SBIF">
    <property type="taxonomic scope" value="Eukaryota"/>
</dbReference>
<proteinExistence type="predicted"/>
<evidence type="ECO:0000313" key="3">
    <source>
        <dbReference type="Proteomes" id="UP000054988"/>
    </source>
</evidence>
<organism evidence="2 3">
    <name type="scientific">Moniliophthora roreri</name>
    <name type="common">Frosty pod rot fungus</name>
    <name type="synonym">Monilia roreri</name>
    <dbReference type="NCBI Taxonomy" id="221103"/>
    <lineage>
        <taxon>Eukaryota</taxon>
        <taxon>Fungi</taxon>
        <taxon>Dikarya</taxon>
        <taxon>Basidiomycota</taxon>
        <taxon>Agaricomycotina</taxon>
        <taxon>Agaricomycetes</taxon>
        <taxon>Agaricomycetidae</taxon>
        <taxon>Agaricales</taxon>
        <taxon>Marasmiineae</taxon>
        <taxon>Marasmiaceae</taxon>
        <taxon>Moniliophthora</taxon>
    </lineage>
</organism>
<evidence type="ECO:0000313" key="2">
    <source>
        <dbReference type="EMBL" id="KTB44142.1"/>
    </source>
</evidence>
<reference evidence="2 3" key="1">
    <citation type="submission" date="2015-12" db="EMBL/GenBank/DDBJ databases">
        <title>Draft genome sequence of Moniliophthora roreri, the causal agent of frosty pod rot of cacao.</title>
        <authorList>
            <person name="Aime M.C."/>
            <person name="Diaz-Valderrama J.R."/>
            <person name="Kijpornyongpan T."/>
            <person name="Phillips-Mora W."/>
        </authorList>
    </citation>
    <scope>NUCLEOTIDE SEQUENCE [LARGE SCALE GENOMIC DNA]</scope>
    <source>
        <strain evidence="2 3">MCA 2952</strain>
    </source>
</reference>